<name>V4RM50_9CAUL</name>
<accession>V4RM50</accession>
<reference evidence="1 2" key="1">
    <citation type="journal article" date="2014" name="Nature">
        <title>Sequential evolution of bacterial morphology by co-option of a developmental regulator.</title>
        <authorList>
            <person name="Jiang C."/>
            <person name="Brown P.J."/>
            <person name="Ducret A."/>
            <person name="Brun Y.V."/>
        </authorList>
    </citation>
    <scope>NUCLEOTIDE SEQUENCE [LARGE SCALE GENOMIC DNA]</scope>
    <source>
        <strain evidence="1 2">DSM 16100</strain>
    </source>
</reference>
<organism evidence="1 2">
    <name type="scientific">Asticcacaulis benevestitus DSM 16100 = ATCC BAA-896</name>
    <dbReference type="NCBI Taxonomy" id="1121022"/>
    <lineage>
        <taxon>Bacteria</taxon>
        <taxon>Pseudomonadati</taxon>
        <taxon>Pseudomonadota</taxon>
        <taxon>Alphaproteobacteria</taxon>
        <taxon>Caulobacterales</taxon>
        <taxon>Caulobacteraceae</taxon>
        <taxon>Asticcacaulis</taxon>
    </lineage>
</organism>
<dbReference type="Proteomes" id="UP000017837">
    <property type="component" value="Unassembled WGS sequence"/>
</dbReference>
<keyword evidence="2" id="KW-1185">Reference proteome</keyword>
<dbReference type="STRING" id="1121022.GCA_000376105_01349"/>
<proteinExistence type="predicted"/>
<gene>
    <name evidence="1" type="ORF">ABENE_08230</name>
</gene>
<dbReference type="OrthoDB" id="9971455at2"/>
<evidence type="ECO:0000313" key="2">
    <source>
        <dbReference type="Proteomes" id="UP000017837"/>
    </source>
</evidence>
<dbReference type="PATRIC" id="fig|1121022.4.peg.1656"/>
<protein>
    <submittedName>
        <fullName evidence="1">Uncharacterized protein</fullName>
    </submittedName>
</protein>
<dbReference type="RefSeq" id="WP_018081015.1">
    <property type="nucleotide sequence ID" value="NZ_AQWM01000003.1"/>
</dbReference>
<dbReference type="AlphaFoldDB" id="V4RM50"/>
<comment type="caution">
    <text evidence="1">The sequence shown here is derived from an EMBL/GenBank/DDBJ whole genome shotgun (WGS) entry which is preliminary data.</text>
</comment>
<sequence>MTYAKAVVSACLLLSLCQCDKVMSALKPAKAPPGLFAYTLRLDMTPAAGARMKEKDYHLNVHAFYYGRAVVPKAANADELNRIQLGYELSPFPAGIRAMAMTGEGIDSRLFGQIEDKQPYVLITVHAVNRSNFENDMLTCNNYINQIAEARKTAAVVRCHLQDEAG</sequence>
<dbReference type="EMBL" id="AWGB01000013">
    <property type="protein sequence ID" value="ESQ92353.1"/>
    <property type="molecule type" value="Genomic_DNA"/>
</dbReference>
<evidence type="ECO:0000313" key="1">
    <source>
        <dbReference type="EMBL" id="ESQ92353.1"/>
    </source>
</evidence>